<keyword evidence="11" id="KW-0436">Ligase</keyword>
<keyword evidence="12" id="KW-1185">Reference proteome</keyword>
<evidence type="ECO:0000256" key="3">
    <source>
        <dbReference type="ARBA" id="ARBA00012737"/>
    </source>
</evidence>
<evidence type="ECO:0000256" key="5">
    <source>
        <dbReference type="ARBA" id="ARBA00022840"/>
    </source>
</evidence>
<keyword evidence="4 9" id="KW-0547">Nucleotide-binding</keyword>
<dbReference type="SUPFAM" id="SSF52402">
    <property type="entry name" value="Adenine nucleotide alpha hydrolases-like"/>
    <property type="match status" value="1"/>
</dbReference>
<dbReference type="GO" id="GO:0005524">
    <property type="term" value="F:ATP binding"/>
    <property type="evidence" value="ECO:0007669"/>
    <property type="project" value="UniProtKB-KW"/>
</dbReference>
<dbReference type="InterPro" id="IPR029055">
    <property type="entry name" value="Ntn_hydrolases_N"/>
</dbReference>
<evidence type="ECO:0000256" key="2">
    <source>
        <dbReference type="ARBA" id="ARBA00005752"/>
    </source>
</evidence>
<dbReference type="EMBL" id="QXDL01000216">
    <property type="protein sequence ID" value="RIH80819.1"/>
    <property type="molecule type" value="Genomic_DNA"/>
</dbReference>
<sequence>MCGFVGYLIPQGKPRPDLAVWSQIVLHRGPDSGGTYHDGPAGFGFRRLAIQDLSEAGNQPMQGERFTLMLNGEVYNQARLRQELATPPGGWRGHSDTETVLQAFEQWGLERTLGRLNGMYALAVWDKREQELTLVRDPLGVKPLLYLERGGSVYFASELRALRPYSRGRLSAQGVALYAALGFVPAPFSLLDDVKKLRPGEVRVFGRRPRSGFIQYGAWQEARDVEPGDLRAAVERAVEGQLLSDVPVGIFLSGGVDSSAIAHVVARGGPLASFSLRPLRGGSPEAELDADLAAAQAKKLGLEHHEIPFDPAEVAQDPADLLARMDEPVLEPYFRGEVLLSQAARAAGVIVVLTGHGGDEVFMGYPTYQAVEKGERYDRIPLLGPALRAASSLPFLPGDARDNLRGAASVWRQPFLEGYARRSAVLFDAATAARLAGLPASQAGEGLRALLEEAHERAQRLPSPAGRPLRPVELAARMDLLFNVPEHYNQRLDRASMNASVEARVPLQDLDLLDCVLRLGAEALMDGGLKGLMKQSFAELPREVLHRPKRHFQAPLLGWLREGGVLEPWARSQLKALGQRLGQRLPEARVDSTQAAYQTWSLALLEGWAEQMQLDTVPA</sequence>
<gene>
    <name evidence="11" type="primary">asnB</name>
    <name evidence="11" type="ORF">Mterra_03448</name>
</gene>
<dbReference type="PANTHER" id="PTHR43284">
    <property type="entry name" value="ASPARAGINE SYNTHETASE (GLUTAMINE-HYDROLYZING)"/>
    <property type="match status" value="1"/>
</dbReference>
<feature type="active site" description="For GATase activity" evidence="8">
    <location>
        <position position="2"/>
    </location>
</feature>
<dbReference type="InterPro" id="IPR014729">
    <property type="entry name" value="Rossmann-like_a/b/a_fold"/>
</dbReference>
<evidence type="ECO:0000256" key="9">
    <source>
        <dbReference type="PIRSR" id="PIRSR001589-2"/>
    </source>
</evidence>
<comment type="caution">
    <text evidence="11">The sequence shown here is derived from an EMBL/GenBank/DDBJ whole genome shotgun (WGS) entry which is preliminary data.</text>
</comment>
<keyword evidence="8" id="KW-0028">Amino-acid biosynthesis</keyword>
<dbReference type="Gene3D" id="3.60.20.10">
    <property type="entry name" value="Glutamine Phosphoribosylpyrophosphate, subunit 1, domain 1"/>
    <property type="match status" value="1"/>
</dbReference>
<evidence type="ECO:0000256" key="1">
    <source>
        <dbReference type="ARBA" id="ARBA00005187"/>
    </source>
</evidence>
<dbReference type="Proteomes" id="UP000265715">
    <property type="component" value="Unassembled WGS sequence"/>
</dbReference>
<organism evidence="11 12">
    <name type="scientific">Calidithermus terrae</name>
    <dbReference type="NCBI Taxonomy" id="1408545"/>
    <lineage>
        <taxon>Bacteria</taxon>
        <taxon>Thermotogati</taxon>
        <taxon>Deinococcota</taxon>
        <taxon>Deinococci</taxon>
        <taxon>Thermales</taxon>
        <taxon>Thermaceae</taxon>
        <taxon>Calidithermus</taxon>
    </lineage>
</organism>
<dbReference type="CDD" id="cd00712">
    <property type="entry name" value="AsnB"/>
    <property type="match status" value="1"/>
</dbReference>
<dbReference type="Gene3D" id="3.40.50.620">
    <property type="entry name" value="HUPs"/>
    <property type="match status" value="1"/>
</dbReference>
<evidence type="ECO:0000256" key="7">
    <source>
        <dbReference type="ARBA" id="ARBA00048741"/>
    </source>
</evidence>
<dbReference type="InterPro" id="IPR006426">
    <property type="entry name" value="Asn_synth_AEB"/>
</dbReference>
<dbReference type="PIRSF" id="PIRSF001589">
    <property type="entry name" value="Asn_synthetase_glu-h"/>
    <property type="match status" value="1"/>
</dbReference>
<proteinExistence type="inferred from homology"/>
<dbReference type="NCBIfam" id="TIGR01536">
    <property type="entry name" value="asn_synth_AEB"/>
    <property type="match status" value="1"/>
</dbReference>
<dbReference type="SUPFAM" id="SSF56235">
    <property type="entry name" value="N-terminal nucleophile aminohydrolases (Ntn hydrolases)"/>
    <property type="match status" value="1"/>
</dbReference>
<dbReference type="GO" id="GO:0004066">
    <property type="term" value="F:asparagine synthase (glutamine-hydrolyzing) activity"/>
    <property type="evidence" value="ECO:0007669"/>
    <property type="project" value="UniProtKB-EC"/>
</dbReference>
<keyword evidence="6 8" id="KW-0315">Glutamine amidotransferase</keyword>
<dbReference type="OrthoDB" id="9763290at2"/>
<comment type="pathway">
    <text evidence="1">Amino-acid biosynthesis; L-asparagine biosynthesis; L-asparagine from L-aspartate (L-Gln route): step 1/1.</text>
</comment>
<evidence type="ECO:0000256" key="4">
    <source>
        <dbReference type="ARBA" id="ARBA00022741"/>
    </source>
</evidence>
<dbReference type="PROSITE" id="PS51278">
    <property type="entry name" value="GATASE_TYPE_2"/>
    <property type="match status" value="1"/>
</dbReference>
<comment type="catalytic activity">
    <reaction evidence="7">
        <text>L-aspartate + L-glutamine + ATP + H2O = L-asparagine + L-glutamate + AMP + diphosphate + H(+)</text>
        <dbReference type="Rhea" id="RHEA:12228"/>
        <dbReference type="ChEBI" id="CHEBI:15377"/>
        <dbReference type="ChEBI" id="CHEBI:15378"/>
        <dbReference type="ChEBI" id="CHEBI:29985"/>
        <dbReference type="ChEBI" id="CHEBI:29991"/>
        <dbReference type="ChEBI" id="CHEBI:30616"/>
        <dbReference type="ChEBI" id="CHEBI:33019"/>
        <dbReference type="ChEBI" id="CHEBI:58048"/>
        <dbReference type="ChEBI" id="CHEBI:58359"/>
        <dbReference type="ChEBI" id="CHEBI:456215"/>
        <dbReference type="EC" id="6.3.5.4"/>
    </reaction>
</comment>
<dbReference type="InterPro" id="IPR001962">
    <property type="entry name" value="Asn_synthase"/>
</dbReference>
<reference evidence="11 12" key="1">
    <citation type="submission" date="2018-08" db="EMBL/GenBank/DDBJ databases">
        <title>Meiothermus terrae DSM 26712 genome sequencing project.</title>
        <authorList>
            <person name="Da Costa M.S."/>
            <person name="Albuquerque L."/>
            <person name="Raposo P."/>
            <person name="Froufe H.J.C."/>
            <person name="Barroso C.S."/>
            <person name="Egas C."/>
        </authorList>
    </citation>
    <scope>NUCLEOTIDE SEQUENCE [LARGE SCALE GENOMIC DNA]</scope>
    <source>
        <strain evidence="11 12">DSM 26712</strain>
    </source>
</reference>
<dbReference type="InterPro" id="IPR017932">
    <property type="entry name" value="GATase_2_dom"/>
</dbReference>
<protein>
    <recommendedName>
        <fullName evidence="3">asparagine synthase (glutamine-hydrolyzing)</fullName>
        <ecNumber evidence="3">6.3.5.4</ecNumber>
    </recommendedName>
</protein>
<evidence type="ECO:0000259" key="10">
    <source>
        <dbReference type="PROSITE" id="PS51278"/>
    </source>
</evidence>
<keyword evidence="5 9" id="KW-0067">ATP-binding</keyword>
<evidence type="ECO:0000256" key="8">
    <source>
        <dbReference type="PIRSR" id="PIRSR001589-1"/>
    </source>
</evidence>
<dbReference type="InterPro" id="IPR033738">
    <property type="entry name" value="AsnB_N"/>
</dbReference>
<dbReference type="EC" id="6.3.5.4" evidence="3"/>
<keyword evidence="8" id="KW-0061">Asparagine biosynthesis</keyword>
<evidence type="ECO:0000313" key="11">
    <source>
        <dbReference type="EMBL" id="RIH80819.1"/>
    </source>
</evidence>
<evidence type="ECO:0000313" key="12">
    <source>
        <dbReference type="Proteomes" id="UP000265715"/>
    </source>
</evidence>
<dbReference type="PANTHER" id="PTHR43284:SF1">
    <property type="entry name" value="ASPARAGINE SYNTHETASE"/>
    <property type="match status" value="1"/>
</dbReference>
<dbReference type="AlphaFoldDB" id="A0A399ECD8"/>
<comment type="similarity">
    <text evidence="2">Belongs to the asparagine synthetase family.</text>
</comment>
<dbReference type="CDD" id="cd01991">
    <property type="entry name" value="Asn_synthase_B_C"/>
    <property type="match status" value="1"/>
</dbReference>
<name>A0A399ECD8_9DEIN</name>
<feature type="domain" description="Glutamine amidotransferase type-2" evidence="10">
    <location>
        <begin position="2"/>
        <end position="208"/>
    </location>
</feature>
<dbReference type="InterPro" id="IPR051786">
    <property type="entry name" value="ASN_synthetase/amidase"/>
</dbReference>
<feature type="binding site" evidence="9">
    <location>
        <position position="96"/>
    </location>
    <ligand>
        <name>L-glutamine</name>
        <dbReference type="ChEBI" id="CHEBI:58359"/>
    </ligand>
</feature>
<dbReference type="Pfam" id="PF00733">
    <property type="entry name" value="Asn_synthase"/>
    <property type="match status" value="1"/>
</dbReference>
<dbReference type="GO" id="GO:0006529">
    <property type="term" value="P:asparagine biosynthetic process"/>
    <property type="evidence" value="ECO:0007669"/>
    <property type="project" value="UniProtKB-KW"/>
</dbReference>
<dbReference type="Pfam" id="PF13537">
    <property type="entry name" value="GATase_7"/>
    <property type="match status" value="1"/>
</dbReference>
<accession>A0A399ECD8</accession>
<dbReference type="RefSeq" id="WP_119316355.1">
    <property type="nucleotide sequence ID" value="NZ_QXDL01000216.1"/>
</dbReference>
<evidence type="ECO:0000256" key="6">
    <source>
        <dbReference type="ARBA" id="ARBA00022962"/>
    </source>
</evidence>